<proteinExistence type="predicted"/>
<organism evidence="2 3">
    <name type="scientific">Citrifermentans bremense</name>
    <dbReference type="NCBI Taxonomy" id="60035"/>
    <lineage>
        <taxon>Bacteria</taxon>
        <taxon>Pseudomonadati</taxon>
        <taxon>Thermodesulfobacteriota</taxon>
        <taxon>Desulfuromonadia</taxon>
        <taxon>Geobacterales</taxon>
        <taxon>Geobacteraceae</taxon>
        <taxon>Citrifermentans</taxon>
    </lineage>
</organism>
<gene>
    <name evidence="2" type="ORF">GEOBRER4_35810</name>
</gene>
<evidence type="ECO:0000313" key="3">
    <source>
        <dbReference type="Proteomes" id="UP000515472"/>
    </source>
</evidence>
<dbReference type="AlphaFoldDB" id="A0A6S6MBA5"/>
<reference evidence="2 3" key="1">
    <citation type="submission" date="2020-06" db="EMBL/GenBank/DDBJ databases">
        <title>Interaction of electrochemicaly active bacteria, Geobacter bremensis R4 on different carbon anode.</title>
        <authorList>
            <person name="Meng L."/>
            <person name="Yoshida N."/>
        </authorList>
    </citation>
    <scope>NUCLEOTIDE SEQUENCE [LARGE SCALE GENOMIC DNA]</scope>
    <source>
        <strain evidence="2 3">R4</strain>
    </source>
</reference>
<dbReference type="KEGG" id="gbn:GEOBRER4_35810"/>
<evidence type="ECO:0000256" key="1">
    <source>
        <dbReference type="SAM" id="MobiDB-lite"/>
    </source>
</evidence>
<accession>A0A6S6MBA5</accession>
<keyword evidence="3" id="KW-1185">Reference proteome</keyword>
<dbReference type="Proteomes" id="UP000515472">
    <property type="component" value="Chromosome"/>
</dbReference>
<sequence length="84" mass="9189">MARQSGTKVEIITSHPDPGDSITDKTIVSQAVLSWMAGISAALKSPVTEDITWNDDPDGTYVTDRPDWLGYLMAMAHVERARLS</sequence>
<evidence type="ECO:0000313" key="2">
    <source>
        <dbReference type="EMBL" id="BCG48831.1"/>
    </source>
</evidence>
<dbReference type="EMBL" id="AP023213">
    <property type="protein sequence ID" value="BCG48831.1"/>
    <property type="molecule type" value="Genomic_DNA"/>
</dbReference>
<feature type="region of interest" description="Disordered" evidence="1">
    <location>
        <begin position="1"/>
        <end position="20"/>
    </location>
</feature>
<protein>
    <submittedName>
        <fullName evidence="2">Uncharacterized protein</fullName>
    </submittedName>
</protein>
<name>A0A6S6MBA5_9BACT</name>